<evidence type="ECO:0000256" key="3">
    <source>
        <dbReference type="ARBA" id="ARBA00022723"/>
    </source>
</evidence>
<comment type="similarity">
    <text evidence="1 7">Belongs to the cytochrome P450 family.</text>
</comment>
<dbReference type="GO" id="GO:0005506">
    <property type="term" value="F:iron ion binding"/>
    <property type="evidence" value="ECO:0007669"/>
    <property type="project" value="InterPro"/>
</dbReference>
<evidence type="ECO:0000256" key="6">
    <source>
        <dbReference type="ARBA" id="ARBA00023033"/>
    </source>
</evidence>
<dbReference type="InterPro" id="IPR017972">
    <property type="entry name" value="Cyt_P450_CS"/>
</dbReference>
<evidence type="ECO:0000256" key="7">
    <source>
        <dbReference type="RuleBase" id="RU000461"/>
    </source>
</evidence>
<dbReference type="GO" id="GO:0004497">
    <property type="term" value="F:monooxygenase activity"/>
    <property type="evidence" value="ECO:0007669"/>
    <property type="project" value="UniProtKB-KW"/>
</dbReference>
<dbReference type="InterPro" id="IPR002397">
    <property type="entry name" value="Cyt_P450_B"/>
</dbReference>
<reference evidence="8" key="2">
    <citation type="submission" date="2020-09" db="EMBL/GenBank/DDBJ databases">
        <authorList>
            <person name="Sun Q."/>
            <person name="Ohkuma M."/>
        </authorList>
    </citation>
    <scope>NUCLEOTIDE SEQUENCE</scope>
    <source>
        <strain evidence="8">JCM 4714</strain>
    </source>
</reference>
<dbReference type="Pfam" id="PF00067">
    <property type="entry name" value="p450"/>
    <property type="match status" value="1"/>
</dbReference>
<proteinExistence type="inferred from homology"/>
<dbReference type="AlphaFoldDB" id="A0A918YSW6"/>
<dbReference type="SUPFAM" id="SSF48264">
    <property type="entry name" value="Cytochrome P450"/>
    <property type="match status" value="1"/>
</dbReference>
<evidence type="ECO:0000256" key="2">
    <source>
        <dbReference type="ARBA" id="ARBA00022617"/>
    </source>
</evidence>
<dbReference type="PRINTS" id="PR00385">
    <property type="entry name" value="P450"/>
</dbReference>
<dbReference type="GO" id="GO:0020037">
    <property type="term" value="F:heme binding"/>
    <property type="evidence" value="ECO:0007669"/>
    <property type="project" value="InterPro"/>
</dbReference>
<dbReference type="Proteomes" id="UP000655443">
    <property type="component" value="Unassembled WGS sequence"/>
</dbReference>
<keyword evidence="3 7" id="KW-0479">Metal-binding</keyword>
<dbReference type="Gene3D" id="1.10.630.10">
    <property type="entry name" value="Cytochrome P450"/>
    <property type="match status" value="1"/>
</dbReference>
<dbReference type="PRINTS" id="PR00359">
    <property type="entry name" value="BP450"/>
</dbReference>
<keyword evidence="2 7" id="KW-0349">Heme</keyword>
<evidence type="ECO:0000256" key="5">
    <source>
        <dbReference type="ARBA" id="ARBA00023004"/>
    </source>
</evidence>
<dbReference type="GO" id="GO:0016705">
    <property type="term" value="F:oxidoreductase activity, acting on paired donors, with incorporation or reduction of molecular oxygen"/>
    <property type="evidence" value="ECO:0007669"/>
    <property type="project" value="InterPro"/>
</dbReference>
<keyword evidence="9" id="KW-1185">Reference proteome</keyword>
<dbReference type="FunFam" id="1.10.630.10:FF:000018">
    <property type="entry name" value="Cytochrome P450 monooxygenase"/>
    <property type="match status" value="1"/>
</dbReference>
<dbReference type="PANTHER" id="PTHR46696">
    <property type="entry name" value="P450, PUTATIVE (EUROFUNG)-RELATED"/>
    <property type="match status" value="1"/>
</dbReference>
<organism evidence="8 9">
    <name type="scientific">Streptomyces alanosinicus</name>
    <dbReference type="NCBI Taxonomy" id="68171"/>
    <lineage>
        <taxon>Bacteria</taxon>
        <taxon>Bacillati</taxon>
        <taxon>Actinomycetota</taxon>
        <taxon>Actinomycetes</taxon>
        <taxon>Kitasatosporales</taxon>
        <taxon>Streptomycetaceae</taxon>
        <taxon>Streptomyces</taxon>
    </lineage>
</organism>
<comment type="caution">
    <text evidence="8">The sequence shown here is derived from an EMBL/GenBank/DDBJ whole genome shotgun (WGS) entry which is preliminary data.</text>
</comment>
<evidence type="ECO:0000256" key="1">
    <source>
        <dbReference type="ARBA" id="ARBA00010617"/>
    </source>
</evidence>
<protein>
    <submittedName>
        <fullName evidence="8">Cytochrome P450</fullName>
    </submittedName>
</protein>
<keyword evidence="4 7" id="KW-0560">Oxidoreductase</keyword>
<evidence type="ECO:0000313" key="9">
    <source>
        <dbReference type="Proteomes" id="UP000655443"/>
    </source>
</evidence>
<evidence type="ECO:0000256" key="4">
    <source>
        <dbReference type="ARBA" id="ARBA00023002"/>
    </source>
</evidence>
<dbReference type="CDD" id="cd11029">
    <property type="entry name" value="CYP107-like"/>
    <property type="match status" value="1"/>
</dbReference>
<gene>
    <name evidence="8" type="ORF">GCM10010339_90820</name>
</gene>
<dbReference type="EMBL" id="BMVG01000065">
    <property type="protein sequence ID" value="GHE15607.1"/>
    <property type="molecule type" value="Genomic_DNA"/>
</dbReference>
<sequence>MSGSDGIRSCPIVIDPLGRDIHGEISRIRQRGPATQVELPGGVRVWSVTGYDDIRQLLVDPRVSKDAYQHWTAWRSGAVGPEWPLAIWVSVQNMVTAYGAEHTRLRKPVATAFTARRVDALRPRVQEITDRLLDRLAAHGPTEPVDLREAFAHPLPMKVMSELFGIPVEWHDTLHRIIKAFFSTTIEKDEALANVELLYATMAELVCHKRRTPGNDLTSGLIAVRTEDGSRLGEKELVDNLILLYTAGYETTVNLLDNAVTALLTHPAQLALLRDGGADWSDAVEESLRLDAPGAHSLLRYAVEDIRIGDTVIPRGEAIMVSFAAAGRDPRQHGATGNTFDVGRPTGHGHIAFGHGTHHCLGAQLARMEAEIGLRSLFTRFPELALAVGADELVHQASFISNGHRDLPVLTGAQ</sequence>
<dbReference type="InterPro" id="IPR036396">
    <property type="entry name" value="Cyt_P450_sf"/>
</dbReference>
<dbReference type="InterPro" id="IPR001128">
    <property type="entry name" value="Cyt_P450"/>
</dbReference>
<keyword evidence="5 7" id="KW-0408">Iron</keyword>
<reference evidence="8" key="1">
    <citation type="journal article" date="2014" name="Int. J. Syst. Evol. Microbiol.">
        <title>Complete genome sequence of Corynebacterium casei LMG S-19264T (=DSM 44701T), isolated from a smear-ripened cheese.</title>
        <authorList>
            <consortium name="US DOE Joint Genome Institute (JGI-PGF)"/>
            <person name="Walter F."/>
            <person name="Albersmeier A."/>
            <person name="Kalinowski J."/>
            <person name="Ruckert C."/>
        </authorList>
    </citation>
    <scope>NUCLEOTIDE SEQUENCE</scope>
    <source>
        <strain evidence="8">JCM 4714</strain>
    </source>
</reference>
<dbReference type="RefSeq" id="WP_229882503.1">
    <property type="nucleotide sequence ID" value="NZ_BMVG01000065.1"/>
</dbReference>
<keyword evidence="6 7" id="KW-0503">Monooxygenase</keyword>
<name>A0A918YSW6_9ACTN</name>
<dbReference type="PROSITE" id="PS00086">
    <property type="entry name" value="CYTOCHROME_P450"/>
    <property type="match status" value="1"/>
</dbReference>
<accession>A0A918YSW6</accession>
<dbReference type="PANTHER" id="PTHR46696:SF1">
    <property type="entry name" value="CYTOCHROME P450 YJIB-RELATED"/>
    <property type="match status" value="1"/>
</dbReference>
<evidence type="ECO:0000313" key="8">
    <source>
        <dbReference type="EMBL" id="GHE15607.1"/>
    </source>
</evidence>